<evidence type="ECO:0000256" key="3">
    <source>
        <dbReference type="SAM" id="MobiDB-lite"/>
    </source>
</evidence>
<evidence type="ECO:0000256" key="2">
    <source>
        <dbReference type="ARBA" id="ARBA00022840"/>
    </source>
</evidence>
<dbReference type="AlphaFoldDB" id="A0A8H7EN34"/>
<gene>
    <name evidence="5" type="ORF">EC973_002129</name>
</gene>
<keyword evidence="6" id="KW-1185">Reference proteome</keyword>
<dbReference type="OrthoDB" id="193931at2759"/>
<feature type="domain" description="Protein kinase" evidence="4">
    <location>
        <begin position="1"/>
        <end position="264"/>
    </location>
</feature>
<dbReference type="Pfam" id="PF00069">
    <property type="entry name" value="Pkinase"/>
    <property type="match status" value="1"/>
</dbReference>
<sequence length="402" mass="46330">MEDEGLELVNTKEIMASHLRRPTAALQDSEVVAIKQIDKRMFKNGDQKEHAKKELLICEAFTHHLRHKNIVQIYEVNSDDDNIYVVMEYVDGGELFEKIRQERKLPEPVARRWFREIVEAVQYMHDNGLVHRDLKPENVLIDTATKSIRLCDFGFSKKIRYHTEVLNTYCGSPFYAAPEMVTATPYMGPPVDMWSCGVILYAMLTGSLPFKGENMPQLFRLISQARYIAPEGLSPQANDLIQQLLNKETNLRMTAQQCLEHPWLFPPDPVFHRSLITASLLDLTYDGRTARHKDDNKNKGDSRSSYSAENNNSSNSNNHHPNHHPHHNNNNNTLQPQKKSRLRSFLMLFSKKSHQIAPEAMDGSTPGSKKTNRKAKKKKVVDNRMINRFKGFFKSAFQKRIT</sequence>
<keyword evidence="1" id="KW-0547">Nucleotide-binding</keyword>
<feature type="region of interest" description="Disordered" evidence="3">
    <location>
        <begin position="290"/>
        <end position="338"/>
    </location>
</feature>
<dbReference type="GO" id="GO:0005737">
    <property type="term" value="C:cytoplasm"/>
    <property type="evidence" value="ECO:0007669"/>
    <property type="project" value="TreeGrafter"/>
</dbReference>
<name>A0A8H7EN34_9FUNG</name>
<keyword evidence="2" id="KW-0067">ATP-binding</keyword>
<dbReference type="SMART" id="SM00220">
    <property type="entry name" value="S_TKc"/>
    <property type="match status" value="1"/>
</dbReference>
<dbReference type="InterPro" id="IPR011009">
    <property type="entry name" value="Kinase-like_dom_sf"/>
</dbReference>
<dbReference type="FunFam" id="1.10.510.10:FF:000571">
    <property type="entry name" value="Maternal embryonic leucine zipper kinase"/>
    <property type="match status" value="1"/>
</dbReference>
<feature type="compositionally biased region" description="Basic and acidic residues" evidence="3">
    <location>
        <begin position="290"/>
        <end position="302"/>
    </location>
</feature>
<evidence type="ECO:0000313" key="5">
    <source>
        <dbReference type="EMBL" id="KAF7723283.1"/>
    </source>
</evidence>
<protein>
    <recommendedName>
        <fullName evidence="4">Protein kinase domain-containing protein</fullName>
    </recommendedName>
</protein>
<evidence type="ECO:0000259" key="4">
    <source>
        <dbReference type="PROSITE" id="PS50011"/>
    </source>
</evidence>
<dbReference type="PANTHER" id="PTHR24346:SF30">
    <property type="entry name" value="MATERNAL EMBRYONIC LEUCINE ZIPPER KINASE"/>
    <property type="match status" value="1"/>
</dbReference>
<dbReference type="Gene3D" id="1.10.510.10">
    <property type="entry name" value="Transferase(Phosphotransferase) domain 1"/>
    <property type="match status" value="1"/>
</dbReference>
<dbReference type="InterPro" id="IPR008271">
    <property type="entry name" value="Ser/Thr_kinase_AS"/>
</dbReference>
<dbReference type="GO" id="GO:0005524">
    <property type="term" value="F:ATP binding"/>
    <property type="evidence" value="ECO:0007669"/>
    <property type="project" value="UniProtKB-KW"/>
</dbReference>
<dbReference type="GO" id="GO:0004674">
    <property type="term" value="F:protein serine/threonine kinase activity"/>
    <property type="evidence" value="ECO:0007669"/>
    <property type="project" value="TreeGrafter"/>
</dbReference>
<proteinExistence type="predicted"/>
<dbReference type="PROSITE" id="PS00108">
    <property type="entry name" value="PROTEIN_KINASE_ST"/>
    <property type="match status" value="1"/>
</dbReference>
<evidence type="ECO:0000313" key="6">
    <source>
        <dbReference type="Proteomes" id="UP000605846"/>
    </source>
</evidence>
<reference evidence="5" key="1">
    <citation type="submission" date="2020-01" db="EMBL/GenBank/DDBJ databases">
        <title>Genome Sequencing of Three Apophysomyces-Like Fungal Strains Confirms a Novel Fungal Genus in the Mucoromycota with divergent Burkholderia-like Endosymbiotic Bacteria.</title>
        <authorList>
            <person name="Stajich J.E."/>
            <person name="Macias A.M."/>
            <person name="Carter-House D."/>
            <person name="Lovett B."/>
            <person name="Kasson L.R."/>
            <person name="Berry K."/>
            <person name="Grigoriev I."/>
            <person name="Chang Y."/>
            <person name="Spatafora J."/>
            <person name="Kasson M.T."/>
        </authorList>
    </citation>
    <scope>NUCLEOTIDE SEQUENCE</scope>
    <source>
        <strain evidence="5">NRRL A-21654</strain>
    </source>
</reference>
<dbReference type="EMBL" id="JABAYA010000157">
    <property type="protein sequence ID" value="KAF7723283.1"/>
    <property type="molecule type" value="Genomic_DNA"/>
</dbReference>
<comment type="caution">
    <text evidence="5">The sequence shown here is derived from an EMBL/GenBank/DDBJ whole genome shotgun (WGS) entry which is preliminary data.</text>
</comment>
<dbReference type="InterPro" id="IPR000719">
    <property type="entry name" value="Prot_kinase_dom"/>
</dbReference>
<feature type="compositionally biased region" description="Low complexity" evidence="3">
    <location>
        <begin position="310"/>
        <end position="319"/>
    </location>
</feature>
<feature type="compositionally biased region" description="Basic residues" evidence="3">
    <location>
        <begin position="370"/>
        <end position="379"/>
    </location>
</feature>
<dbReference type="GO" id="GO:0035556">
    <property type="term" value="P:intracellular signal transduction"/>
    <property type="evidence" value="ECO:0007669"/>
    <property type="project" value="TreeGrafter"/>
</dbReference>
<organism evidence="5 6">
    <name type="scientific">Apophysomyces ossiformis</name>
    <dbReference type="NCBI Taxonomy" id="679940"/>
    <lineage>
        <taxon>Eukaryota</taxon>
        <taxon>Fungi</taxon>
        <taxon>Fungi incertae sedis</taxon>
        <taxon>Mucoromycota</taxon>
        <taxon>Mucoromycotina</taxon>
        <taxon>Mucoromycetes</taxon>
        <taxon>Mucorales</taxon>
        <taxon>Mucorineae</taxon>
        <taxon>Mucoraceae</taxon>
        <taxon>Apophysomyces</taxon>
    </lineage>
</organism>
<dbReference type="SUPFAM" id="SSF56112">
    <property type="entry name" value="Protein kinase-like (PK-like)"/>
    <property type="match status" value="1"/>
</dbReference>
<evidence type="ECO:0000256" key="1">
    <source>
        <dbReference type="ARBA" id="ARBA00022741"/>
    </source>
</evidence>
<dbReference type="PANTHER" id="PTHR24346">
    <property type="entry name" value="MAP/MICROTUBULE AFFINITY-REGULATING KINASE"/>
    <property type="match status" value="1"/>
</dbReference>
<feature type="region of interest" description="Disordered" evidence="3">
    <location>
        <begin position="356"/>
        <end position="379"/>
    </location>
</feature>
<dbReference type="PROSITE" id="PS50011">
    <property type="entry name" value="PROTEIN_KINASE_DOM"/>
    <property type="match status" value="1"/>
</dbReference>
<accession>A0A8H7EN34</accession>
<dbReference type="Proteomes" id="UP000605846">
    <property type="component" value="Unassembled WGS sequence"/>
</dbReference>
<dbReference type="CDD" id="cd14003">
    <property type="entry name" value="STKc_AMPK-like"/>
    <property type="match status" value="1"/>
</dbReference>